<evidence type="ECO:0000313" key="3">
    <source>
        <dbReference type="Proteomes" id="UP000650081"/>
    </source>
</evidence>
<dbReference type="Gene3D" id="3.30.2310.20">
    <property type="entry name" value="RelE-like"/>
    <property type="match status" value="1"/>
</dbReference>
<dbReference type="SUPFAM" id="SSF143011">
    <property type="entry name" value="RelE-like"/>
    <property type="match status" value="1"/>
</dbReference>
<gene>
    <name evidence="2" type="ORF">H9S92_11675</name>
</gene>
<dbReference type="InterPro" id="IPR035093">
    <property type="entry name" value="RelE/ParE_toxin_dom_sf"/>
</dbReference>
<organism evidence="2 3">
    <name type="scientific">Neolewinella lacunae</name>
    <dbReference type="NCBI Taxonomy" id="1517758"/>
    <lineage>
        <taxon>Bacteria</taxon>
        <taxon>Pseudomonadati</taxon>
        <taxon>Bacteroidota</taxon>
        <taxon>Saprospiria</taxon>
        <taxon>Saprospirales</taxon>
        <taxon>Lewinellaceae</taxon>
        <taxon>Neolewinella</taxon>
    </lineage>
</organism>
<dbReference type="EMBL" id="JACSIT010000104">
    <property type="protein sequence ID" value="MBC6994828.1"/>
    <property type="molecule type" value="Genomic_DNA"/>
</dbReference>
<dbReference type="AlphaFoldDB" id="A0A923T997"/>
<dbReference type="InterPro" id="IPR007712">
    <property type="entry name" value="RelE/ParE_toxin"/>
</dbReference>
<evidence type="ECO:0000256" key="1">
    <source>
        <dbReference type="ARBA" id="ARBA00022649"/>
    </source>
</evidence>
<protein>
    <submittedName>
        <fullName evidence="2">Type II toxin-antitoxin system RelE/ParE family toxin</fullName>
    </submittedName>
</protein>
<keyword evidence="3" id="KW-1185">Reference proteome</keyword>
<sequence length="109" mass="12501">MVSHSVVVTPRAQESIRRIVDRLRATISDQTASHVLKGINNAIRSLALLPESHEVEHLISDEIIEYRRILKWNYRIIFTVDKDEIMVLVVEVVSSQQSPETLKKNLASR</sequence>
<reference evidence="2" key="1">
    <citation type="submission" date="2020-08" db="EMBL/GenBank/DDBJ databases">
        <title>Lewinella bacteria from marine environments.</title>
        <authorList>
            <person name="Zhong Y."/>
        </authorList>
    </citation>
    <scope>NUCLEOTIDE SEQUENCE</scope>
    <source>
        <strain evidence="2">KCTC 42187</strain>
    </source>
</reference>
<dbReference type="RefSeq" id="WP_187466898.1">
    <property type="nucleotide sequence ID" value="NZ_JACSIT010000104.1"/>
</dbReference>
<name>A0A923T997_9BACT</name>
<dbReference type="Pfam" id="PF05016">
    <property type="entry name" value="ParE_toxin"/>
    <property type="match status" value="1"/>
</dbReference>
<dbReference type="Proteomes" id="UP000650081">
    <property type="component" value="Unassembled WGS sequence"/>
</dbReference>
<comment type="caution">
    <text evidence="2">The sequence shown here is derived from an EMBL/GenBank/DDBJ whole genome shotgun (WGS) entry which is preliminary data.</text>
</comment>
<evidence type="ECO:0000313" key="2">
    <source>
        <dbReference type="EMBL" id="MBC6994828.1"/>
    </source>
</evidence>
<proteinExistence type="predicted"/>
<accession>A0A923T997</accession>
<keyword evidence="1" id="KW-1277">Toxin-antitoxin system</keyword>